<comment type="caution">
    <text evidence="1">The sequence shown here is derived from an EMBL/GenBank/DDBJ whole genome shotgun (WGS) entry which is preliminary data.</text>
</comment>
<proteinExistence type="predicted"/>
<reference evidence="1" key="1">
    <citation type="submission" date="2013-08" db="EMBL/GenBank/DDBJ databases">
        <authorList>
            <person name="Mendez C."/>
            <person name="Richter M."/>
            <person name="Ferrer M."/>
            <person name="Sanchez J."/>
        </authorList>
    </citation>
    <scope>NUCLEOTIDE SEQUENCE</scope>
</reference>
<dbReference type="AlphaFoldDB" id="T1AEU3"/>
<sequence>MHGIIKEWKSGDFEFVWGFDTGGSVGGTNALDVSHQGAFLFERVFYFHEDNEEHVKNFAKKVVRDSEYLQRIIRNEAQWQKIEKIYEPLEIALYETWSTIPDFLGYVATDKVAERRSRELHDAFYLLCERLYGYISKNIDELIVGWGKDERLTTRSLIEQIQNGKI</sequence>
<gene>
    <name evidence="1" type="ORF">B2A_11024</name>
</gene>
<reference evidence="1" key="2">
    <citation type="journal article" date="2014" name="ISME J.">
        <title>Microbial stratification in low pH oxic and suboxic macroscopic growths along an acid mine drainage.</title>
        <authorList>
            <person name="Mendez-Garcia C."/>
            <person name="Mesa V."/>
            <person name="Sprenger R.R."/>
            <person name="Richter M."/>
            <person name="Diez M.S."/>
            <person name="Solano J."/>
            <person name="Bargiela R."/>
            <person name="Golyshina O.V."/>
            <person name="Manteca A."/>
            <person name="Ramos J.L."/>
            <person name="Gallego J.R."/>
            <person name="Llorente I."/>
            <person name="Martins Dos Santos V.A."/>
            <person name="Jensen O.N."/>
            <person name="Pelaez A.I."/>
            <person name="Sanchez J."/>
            <person name="Ferrer M."/>
        </authorList>
    </citation>
    <scope>NUCLEOTIDE SEQUENCE</scope>
</reference>
<protein>
    <submittedName>
        <fullName evidence="1">Uncharacterized protein</fullName>
    </submittedName>
</protein>
<dbReference type="EMBL" id="AUZZ01007948">
    <property type="protein sequence ID" value="EQD40450.1"/>
    <property type="molecule type" value="Genomic_DNA"/>
</dbReference>
<organism evidence="1">
    <name type="scientific">mine drainage metagenome</name>
    <dbReference type="NCBI Taxonomy" id="410659"/>
    <lineage>
        <taxon>unclassified sequences</taxon>
        <taxon>metagenomes</taxon>
        <taxon>ecological metagenomes</taxon>
    </lineage>
</organism>
<evidence type="ECO:0000313" key="1">
    <source>
        <dbReference type="EMBL" id="EQD40450.1"/>
    </source>
</evidence>
<accession>T1AEU3</accession>
<name>T1AEU3_9ZZZZ</name>